<keyword evidence="3 7" id="KW-0378">Hydrolase</keyword>
<evidence type="ECO:0000256" key="3">
    <source>
        <dbReference type="ARBA" id="ARBA00022801"/>
    </source>
</evidence>
<dbReference type="InterPro" id="IPR036063">
    <property type="entry name" value="Smr_dom_sf"/>
</dbReference>
<comment type="caution">
    <text evidence="10">The sequence shown here is derived from an EMBL/GenBank/DDBJ whole genome shotgun (WGS) entry which is preliminary data.</text>
</comment>
<evidence type="ECO:0000256" key="4">
    <source>
        <dbReference type="ARBA" id="ARBA00022840"/>
    </source>
</evidence>
<feature type="coiled-coil region" evidence="8">
    <location>
        <begin position="482"/>
        <end position="555"/>
    </location>
</feature>
<evidence type="ECO:0000313" key="10">
    <source>
        <dbReference type="EMBL" id="EEV18375.1"/>
    </source>
</evidence>
<name>C8PFR3_9BACT</name>
<dbReference type="PROSITE" id="PS50828">
    <property type="entry name" value="SMR"/>
    <property type="match status" value="1"/>
</dbReference>
<evidence type="ECO:0000256" key="5">
    <source>
        <dbReference type="ARBA" id="ARBA00022884"/>
    </source>
</evidence>
<reference evidence="10 11" key="1">
    <citation type="submission" date="2009-07" db="EMBL/GenBank/DDBJ databases">
        <authorList>
            <person name="Madupu R."/>
            <person name="Sebastian Y."/>
            <person name="Durkin A.S."/>
            <person name="Torralba M."/>
            <person name="Methe B."/>
            <person name="Sutton G.G."/>
            <person name="Strausberg R.L."/>
            <person name="Nelson K.E."/>
        </authorList>
    </citation>
    <scope>NUCLEOTIDE SEQUENCE [LARGE SCALE GENOMIC DNA]</scope>
    <source>
        <strain evidence="10 11">RM3268</strain>
    </source>
</reference>
<keyword evidence="5 7" id="KW-0694">RNA-binding</keyword>
<keyword evidence="8" id="KW-0175">Coiled coil</keyword>
<dbReference type="InterPro" id="IPR036187">
    <property type="entry name" value="DNA_mismatch_repair_MutS_sf"/>
</dbReference>
<dbReference type="HAMAP" id="MF_00092">
    <property type="entry name" value="MutS2"/>
    <property type="match status" value="1"/>
</dbReference>
<keyword evidence="7" id="KW-0540">Nuclease</keyword>
<dbReference type="RefSeq" id="WP_005870160.1">
    <property type="nucleotide sequence ID" value="NZ_ACYG01000017.1"/>
</dbReference>
<comment type="function">
    <text evidence="7">Acts as a ribosome collision sensor, splitting the ribosome into its 2 subunits. Detects stalled/collided 70S ribosomes which it binds and splits by an ATP-hydrolysis driven conformational change. Acts upstream of the ribosome quality control system (RQC), a ribosome-associated complex that mediates the extraction of incompletely synthesized nascent chains from stalled ribosomes and their subsequent degradation. Probably generates substrates for RQC.</text>
</comment>
<dbReference type="Proteomes" id="UP000005709">
    <property type="component" value="Unassembled WGS sequence"/>
</dbReference>
<dbReference type="GO" id="GO:0072344">
    <property type="term" value="P:rescue of stalled ribosome"/>
    <property type="evidence" value="ECO:0007669"/>
    <property type="project" value="UniProtKB-UniRule"/>
</dbReference>
<dbReference type="InterPro" id="IPR045076">
    <property type="entry name" value="MutS"/>
</dbReference>
<dbReference type="GO" id="GO:0140664">
    <property type="term" value="F:ATP-dependent DNA damage sensor activity"/>
    <property type="evidence" value="ECO:0007669"/>
    <property type="project" value="InterPro"/>
</dbReference>
<evidence type="ECO:0000313" key="11">
    <source>
        <dbReference type="Proteomes" id="UP000005709"/>
    </source>
</evidence>
<keyword evidence="11" id="KW-1185">Reference proteome</keyword>
<comment type="subunit">
    <text evidence="7">Homodimer. Binds to stalled ribosomes, contacting rRNA.</text>
</comment>
<dbReference type="GO" id="GO:0019843">
    <property type="term" value="F:rRNA binding"/>
    <property type="evidence" value="ECO:0007669"/>
    <property type="project" value="UniProtKB-UniRule"/>
</dbReference>
<dbReference type="GO" id="GO:0045910">
    <property type="term" value="P:negative regulation of DNA recombination"/>
    <property type="evidence" value="ECO:0007669"/>
    <property type="project" value="InterPro"/>
</dbReference>
<dbReference type="GO" id="GO:0016887">
    <property type="term" value="F:ATP hydrolysis activity"/>
    <property type="evidence" value="ECO:0007669"/>
    <property type="project" value="InterPro"/>
</dbReference>
<dbReference type="Pfam" id="PF00488">
    <property type="entry name" value="MutS_V"/>
    <property type="match status" value="1"/>
</dbReference>
<dbReference type="STRING" id="824.CGRAC_1584"/>
<dbReference type="PANTHER" id="PTHR11361">
    <property type="entry name" value="DNA MISMATCH REPAIR PROTEIN MUTS FAMILY MEMBER"/>
    <property type="match status" value="1"/>
</dbReference>
<dbReference type="Pfam" id="PF01713">
    <property type="entry name" value="Smr"/>
    <property type="match status" value="1"/>
</dbReference>
<evidence type="ECO:0000256" key="7">
    <source>
        <dbReference type="HAMAP-Rule" id="MF_00092"/>
    </source>
</evidence>
<dbReference type="GO" id="GO:0004519">
    <property type="term" value="F:endonuclease activity"/>
    <property type="evidence" value="ECO:0007669"/>
    <property type="project" value="UniProtKB-UniRule"/>
</dbReference>
<dbReference type="Gene3D" id="3.30.1370.110">
    <property type="match status" value="1"/>
</dbReference>
<keyword evidence="7" id="KW-0255">Endonuclease</keyword>
<gene>
    <name evidence="7" type="primary">mutS2</name>
    <name evidence="7" type="synonym">rqcU</name>
    <name evidence="10" type="ORF">CAMGR0001_0706</name>
</gene>
<evidence type="ECO:0000256" key="2">
    <source>
        <dbReference type="ARBA" id="ARBA00022741"/>
    </source>
</evidence>
<dbReference type="GO" id="GO:0006298">
    <property type="term" value="P:mismatch repair"/>
    <property type="evidence" value="ECO:0007669"/>
    <property type="project" value="InterPro"/>
</dbReference>
<feature type="domain" description="Smr" evidence="9">
    <location>
        <begin position="661"/>
        <end position="735"/>
    </location>
</feature>
<dbReference type="SUPFAM" id="SSF52540">
    <property type="entry name" value="P-loop containing nucleoside triphosphate hydrolases"/>
    <property type="match status" value="1"/>
</dbReference>
<dbReference type="PANTHER" id="PTHR11361:SF14">
    <property type="entry name" value="DNA MISMATCH REPAIR PROTEIN MUTS, TYPE 2"/>
    <property type="match status" value="1"/>
</dbReference>
<keyword evidence="4 7" id="KW-0067">ATP-binding</keyword>
<dbReference type="OrthoDB" id="9808166at2"/>
<evidence type="ECO:0000256" key="6">
    <source>
        <dbReference type="ARBA" id="ARBA00023125"/>
    </source>
</evidence>
<accession>C8PFR3</accession>
<dbReference type="SUPFAM" id="SSF160443">
    <property type="entry name" value="SMR domain-like"/>
    <property type="match status" value="1"/>
</dbReference>
<dbReference type="InterPro" id="IPR000432">
    <property type="entry name" value="DNA_mismatch_repair_MutS_C"/>
</dbReference>
<dbReference type="NCBIfam" id="TIGR01069">
    <property type="entry name" value="mutS2"/>
    <property type="match status" value="1"/>
</dbReference>
<dbReference type="EC" id="3.1.-.-" evidence="7"/>
<dbReference type="SMART" id="SM00533">
    <property type="entry name" value="MUTSd"/>
    <property type="match status" value="1"/>
</dbReference>
<keyword evidence="2 7" id="KW-0547">Nucleotide-binding</keyword>
<dbReference type="AlphaFoldDB" id="C8PFR3"/>
<dbReference type="GO" id="GO:0043023">
    <property type="term" value="F:ribosomal large subunit binding"/>
    <property type="evidence" value="ECO:0007669"/>
    <property type="project" value="UniProtKB-UniRule"/>
</dbReference>
<comment type="function">
    <text evidence="7">Endonuclease that is involved in the suppression of homologous recombination and thus may have a key role in the control of bacterial genetic diversity.</text>
</comment>
<dbReference type="SUPFAM" id="SSF48334">
    <property type="entry name" value="DNA repair protein MutS, domain III"/>
    <property type="match status" value="1"/>
</dbReference>
<dbReference type="InterPro" id="IPR002625">
    <property type="entry name" value="Smr_dom"/>
</dbReference>
<dbReference type="SMART" id="SM00534">
    <property type="entry name" value="MUTSac"/>
    <property type="match status" value="1"/>
</dbReference>
<keyword evidence="1 7" id="KW-0699">rRNA-binding</keyword>
<dbReference type="InterPro" id="IPR027417">
    <property type="entry name" value="P-loop_NTPase"/>
</dbReference>
<dbReference type="Gene3D" id="3.40.50.300">
    <property type="entry name" value="P-loop containing nucleotide triphosphate hydrolases"/>
    <property type="match status" value="1"/>
</dbReference>
<proteinExistence type="inferred from homology"/>
<organism evidence="10 11">
    <name type="scientific">Campylobacter gracilis RM3268</name>
    <dbReference type="NCBI Taxonomy" id="553220"/>
    <lineage>
        <taxon>Bacteria</taxon>
        <taxon>Pseudomonadati</taxon>
        <taxon>Campylobacterota</taxon>
        <taxon>Epsilonproteobacteria</taxon>
        <taxon>Campylobacterales</taxon>
        <taxon>Campylobacteraceae</taxon>
        <taxon>Campylobacter</taxon>
    </lineage>
</organism>
<dbReference type="SMART" id="SM00463">
    <property type="entry name" value="SMR"/>
    <property type="match status" value="1"/>
</dbReference>
<keyword evidence="6 7" id="KW-0238">DNA-binding</keyword>
<dbReference type="InterPro" id="IPR007696">
    <property type="entry name" value="DNA_mismatch_repair_MutS_core"/>
</dbReference>
<dbReference type="InterPro" id="IPR005747">
    <property type="entry name" value="MutS2"/>
</dbReference>
<protein>
    <recommendedName>
        <fullName evidence="7">Endonuclease MutS2</fullName>
        <ecNumber evidence="7">3.1.-.-</ecNumber>
    </recommendedName>
    <alternativeName>
        <fullName evidence="7">Ribosome-associated protein quality control-upstream factor</fullName>
        <shortName evidence="7">RQC-upstream factor</shortName>
        <shortName evidence="7">RqcU</shortName>
        <ecNumber evidence="7">3.6.4.-</ecNumber>
    </alternativeName>
</protein>
<dbReference type="EMBL" id="ACYG01000017">
    <property type="protein sequence ID" value="EEV18375.1"/>
    <property type="molecule type" value="Genomic_DNA"/>
</dbReference>
<dbReference type="GO" id="GO:0005524">
    <property type="term" value="F:ATP binding"/>
    <property type="evidence" value="ECO:0007669"/>
    <property type="project" value="UniProtKB-UniRule"/>
</dbReference>
<sequence>MISDELFTRLDLSEYLAKFKSFLAREKPLFLSGDSKLNFEKISELTKFDLAQCESVANLDDALMRISKHGVLHISEIYEFSKIVRYFLYLKKQPFEGKLAAWLAKIEIPQPIAQLKDYFDDQGGFCDAIDERFGALNEAFKIKRDEIEQTLKRLIYSKALSPYLADTQIHYISDTEALLVRGGFNHVLKGSVVARSSGGYFYVLPDAIAALKSAQSAILDKKEQIVFEHCKQISAVFNKNLAFLKFINAAFDQIDALIARAAMARASDYEFILPEPSRDIVLDSFAHPALKNPKRVSVEFSGKILLITGVNAGGKSMLLKSILSAALLAKYLLPMPIRASGSRIGTFKEFELIMEDPQNSKNDISTFAGRMVAFSKLFGRKEILIGVDEIELGTDFEEAASLYGAMIEQLISGDVKMIITTHHKRLAMLLAKDPRVELLAALYDEKNSAPKYEFLKGTIGKSYAFETALRYGIAQNLIAAARKNYGENKENLNEAISKAINLELELKQKLAQTQQKEEKLDALSEALKDQRERAQSELKAELSRLQNEYYRAISEAKRSVSLSDVREKQRAINRANELARAVQQPELSTPEPQSFKAGDRVKYGKIKGEILSLSKTQALMLSDGIRLRVPLGELKRSGAAPAPAKNISIKVQKPTSASLVLDLHGLRAEEAISRLDKFISQSLVMGFDEIIVKHGIGTGKLAFAVKEFLKSHPSVKGFRDGTPAEGGFGSKVVSL</sequence>
<feature type="binding site" evidence="7">
    <location>
        <begin position="309"/>
        <end position="316"/>
    </location>
    <ligand>
        <name>ATP</name>
        <dbReference type="ChEBI" id="CHEBI:30616"/>
    </ligand>
</feature>
<dbReference type="GO" id="GO:0030983">
    <property type="term" value="F:mismatched DNA binding"/>
    <property type="evidence" value="ECO:0007669"/>
    <property type="project" value="InterPro"/>
</dbReference>
<evidence type="ECO:0000256" key="1">
    <source>
        <dbReference type="ARBA" id="ARBA00022730"/>
    </source>
</evidence>
<evidence type="ECO:0000256" key="8">
    <source>
        <dbReference type="SAM" id="Coils"/>
    </source>
</evidence>
<evidence type="ECO:0000259" key="9">
    <source>
        <dbReference type="PROSITE" id="PS50828"/>
    </source>
</evidence>
<dbReference type="eggNOG" id="COG1193">
    <property type="taxonomic scope" value="Bacteria"/>
</dbReference>
<comment type="similarity">
    <text evidence="7">Belongs to the DNA mismatch repair MutS family. MutS2 subfamily.</text>
</comment>
<dbReference type="EC" id="3.6.4.-" evidence="7"/>